<dbReference type="InterPro" id="IPR013320">
    <property type="entry name" value="ConA-like_dom_sf"/>
</dbReference>
<evidence type="ECO:0000256" key="2">
    <source>
        <dbReference type="RuleBase" id="RU361163"/>
    </source>
</evidence>
<dbReference type="Gene3D" id="2.60.120.180">
    <property type="match status" value="1"/>
</dbReference>
<proteinExistence type="inferred from homology"/>
<keyword evidence="2" id="KW-0119">Carbohydrate metabolism</keyword>
<evidence type="ECO:0000313" key="4">
    <source>
        <dbReference type="Proteomes" id="UP001168146"/>
    </source>
</evidence>
<accession>A0AAN6F599</accession>
<dbReference type="Pfam" id="PF01670">
    <property type="entry name" value="Glyco_hydro_12"/>
    <property type="match status" value="1"/>
</dbReference>
<keyword evidence="2 3" id="KW-0378">Hydrolase</keyword>
<dbReference type="PANTHER" id="PTHR34002">
    <property type="entry name" value="BLR1656 PROTEIN"/>
    <property type="match status" value="1"/>
</dbReference>
<dbReference type="PANTHER" id="PTHR34002:SF10">
    <property type="entry name" value="PUTATIVE-RELATED"/>
    <property type="match status" value="1"/>
</dbReference>
<comment type="similarity">
    <text evidence="1 2">Belongs to the glycosyl hydrolase 12 (cellulase H) family.</text>
</comment>
<dbReference type="SUPFAM" id="SSF49899">
    <property type="entry name" value="Concanavalin A-like lectins/glucanases"/>
    <property type="match status" value="1"/>
</dbReference>
<protein>
    <submittedName>
        <fullName evidence="3">Endoglucanase-1</fullName>
        <ecNumber evidence="3">3.2.1.151</ecNumber>
    </submittedName>
</protein>
<gene>
    <name evidence="3" type="ORF">LTR82_017692</name>
</gene>
<dbReference type="GO" id="GO:0000272">
    <property type="term" value="P:polysaccharide catabolic process"/>
    <property type="evidence" value="ECO:0007669"/>
    <property type="project" value="UniProtKB-KW"/>
</dbReference>
<dbReference type="AlphaFoldDB" id="A0AAN6F599"/>
<dbReference type="Proteomes" id="UP001168146">
    <property type="component" value="Unassembled WGS sequence"/>
</dbReference>
<dbReference type="EC" id="3.2.1.151" evidence="3"/>
<sequence>MMLKLLALAATASVANAAVATLTAQYASYTDGAYSVNNNLWGTGSASSGSQTTTVDSASSAGVAWHTTWTWQGGANAVKSYANSQFTFTKKLVSQINTIQTSAKWSLSNSNVNADVSYDLFTSANINHVTYSGDYELMVWLGKYGSIQPIGSQIGTATVDGIAFNLWGGGSSSQYTYSFVAANGPITSFSGNLKPFFTYLAANHAFPITTQYLIDLQFGTEPFTGGPTTLTVSQWSASVA</sequence>
<evidence type="ECO:0000313" key="3">
    <source>
        <dbReference type="EMBL" id="KAK0303005.1"/>
    </source>
</evidence>
<comment type="caution">
    <text evidence="3">The sequence shown here is derived from an EMBL/GenBank/DDBJ whole genome shotgun (WGS) entry which is preliminary data.</text>
</comment>
<dbReference type="GO" id="GO:0008810">
    <property type="term" value="F:cellulase activity"/>
    <property type="evidence" value="ECO:0007669"/>
    <property type="project" value="InterPro"/>
</dbReference>
<dbReference type="InterPro" id="IPR002594">
    <property type="entry name" value="GH12"/>
</dbReference>
<reference evidence="3" key="1">
    <citation type="submission" date="2021-12" db="EMBL/GenBank/DDBJ databases">
        <title>Black yeast isolated from Biological Soil Crust.</title>
        <authorList>
            <person name="Kurbessoian T."/>
        </authorList>
    </citation>
    <scope>NUCLEOTIDE SEQUENCE</scope>
    <source>
        <strain evidence="3">CCFEE 5208</strain>
    </source>
</reference>
<keyword evidence="2" id="KW-0624">Polysaccharide degradation</keyword>
<organism evidence="3 4">
    <name type="scientific">Friedmanniomyces endolithicus</name>
    <dbReference type="NCBI Taxonomy" id="329885"/>
    <lineage>
        <taxon>Eukaryota</taxon>
        <taxon>Fungi</taxon>
        <taxon>Dikarya</taxon>
        <taxon>Ascomycota</taxon>
        <taxon>Pezizomycotina</taxon>
        <taxon>Dothideomycetes</taxon>
        <taxon>Dothideomycetidae</taxon>
        <taxon>Mycosphaerellales</taxon>
        <taxon>Teratosphaeriaceae</taxon>
        <taxon>Friedmanniomyces</taxon>
    </lineage>
</organism>
<dbReference type="EMBL" id="JASUXU010000162">
    <property type="protein sequence ID" value="KAK0303005.1"/>
    <property type="molecule type" value="Genomic_DNA"/>
</dbReference>
<dbReference type="InterPro" id="IPR013319">
    <property type="entry name" value="GH11/12"/>
</dbReference>
<name>A0AAN6F599_9PEZI</name>
<evidence type="ECO:0000256" key="1">
    <source>
        <dbReference type="ARBA" id="ARBA00005519"/>
    </source>
</evidence>
<dbReference type="GO" id="GO:0033946">
    <property type="term" value="F:xyloglucan-specific endo-beta-1,4-glucanase activity"/>
    <property type="evidence" value="ECO:0007669"/>
    <property type="project" value="UniProtKB-EC"/>
</dbReference>
<keyword evidence="2 3" id="KW-0326">Glycosidase</keyword>